<dbReference type="InterPro" id="IPR048263">
    <property type="entry name" value="Arb2"/>
</dbReference>
<dbReference type="EMBL" id="JAVFKY010000006">
    <property type="protein sequence ID" value="KAK5575324.1"/>
    <property type="molecule type" value="Genomic_DNA"/>
</dbReference>
<feature type="compositionally biased region" description="Basic and acidic residues" evidence="1">
    <location>
        <begin position="1"/>
        <end position="12"/>
    </location>
</feature>
<feature type="compositionally biased region" description="Basic and acidic residues" evidence="1">
    <location>
        <begin position="29"/>
        <end position="47"/>
    </location>
</feature>
<dbReference type="GO" id="GO:0035197">
    <property type="term" value="F:siRNA binding"/>
    <property type="evidence" value="ECO:0007669"/>
    <property type="project" value="TreeGrafter"/>
</dbReference>
<feature type="domain" description="Arb2" evidence="2">
    <location>
        <begin position="76"/>
        <end position="336"/>
    </location>
</feature>
<evidence type="ECO:0000256" key="1">
    <source>
        <dbReference type="SAM" id="MobiDB-lite"/>
    </source>
</evidence>
<dbReference type="GO" id="GO:0031048">
    <property type="term" value="P:regulatory ncRNA-mediated heterochromatin formation"/>
    <property type="evidence" value="ECO:0007669"/>
    <property type="project" value="TreeGrafter"/>
</dbReference>
<dbReference type="PANTHER" id="PTHR21357">
    <property type="entry name" value="FAM172 FAMILY PROTEIN HOMOLOG CG10038"/>
    <property type="match status" value="1"/>
</dbReference>
<dbReference type="PANTHER" id="PTHR21357:SF4">
    <property type="entry name" value="FAM172 FAMILY PROTEIN HOMOLOG CG10038"/>
    <property type="match status" value="1"/>
</dbReference>
<dbReference type="Gene3D" id="3.40.50.1820">
    <property type="entry name" value="alpha/beta hydrolase"/>
    <property type="match status" value="1"/>
</dbReference>
<name>A0AAN7TLT8_9MYCE</name>
<dbReference type="AlphaFoldDB" id="A0AAN7TLT8"/>
<reference evidence="3 4" key="1">
    <citation type="submission" date="2023-11" db="EMBL/GenBank/DDBJ databases">
        <title>Dfirmibasis_genome.</title>
        <authorList>
            <person name="Edelbroek B."/>
            <person name="Kjellin J."/>
            <person name="Jerlstrom-Hultqvist J."/>
            <person name="Soderbom F."/>
        </authorList>
    </citation>
    <scope>NUCLEOTIDE SEQUENCE [LARGE SCALE GENOMIC DNA]</scope>
    <source>
        <strain evidence="3 4">TNS-C-14</strain>
    </source>
</reference>
<sequence>MSDIIKEEKKDTSTPSTPPTSTNNDDEIKEEKKEREDEKELKIERSLTENLNQRFYSSNNNNDNKSNDEIDYKKFKNLKDFGYYYNDKSELRSIDGEEKFKFVNQQHYDRLGDIIVKTIQDKMKSEPFNLVEHWIPKGEINQCNIFTSKDFFDNKSKLMVFINGSGAVKSGQWARSLCINDTLDSGSILPYLKDAISNGFSIIVLNPNYNKFEERIDKDDEKKVEEEEEGDDKPLKKKRFDNLIKGHENSNDHIITVYDEFIKKSPANEIVIVAHSFGGINTSYLLDNRGEEIKDRLRSIGFTDSVHSLSPKSSSFTKSFFADEDKTKNWVKSNKKLNTDLGFSKLQGCNLASAGHTVHEFTSSTCRVPLFEFILNSLDSNPQQQ</sequence>
<proteinExistence type="predicted"/>
<feature type="compositionally biased region" description="Low complexity" evidence="1">
    <location>
        <begin position="50"/>
        <end position="64"/>
    </location>
</feature>
<dbReference type="InterPro" id="IPR029058">
    <property type="entry name" value="AB_hydrolase_fold"/>
</dbReference>
<evidence type="ECO:0000313" key="3">
    <source>
        <dbReference type="EMBL" id="KAK5575324.1"/>
    </source>
</evidence>
<feature type="compositionally biased region" description="Low complexity" evidence="1">
    <location>
        <begin position="13"/>
        <end position="22"/>
    </location>
</feature>
<dbReference type="GO" id="GO:0005634">
    <property type="term" value="C:nucleus"/>
    <property type="evidence" value="ECO:0007669"/>
    <property type="project" value="TreeGrafter"/>
</dbReference>
<organism evidence="3 4">
    <name type="scientific">Dictyostelium firmibasis</name>
    <dbReference type="NCBI Taxonomy" id="79012"/>
    <lineage>
        <taxon>Eukaryota</taxon>
        <taxon>Amoebozoa</taxon>
        <taxon>Evosea</taxon>
        <taxon>Eumycetozoa</taxon>
        <taxon>Dictyostelia</taxon>
        <taxon>Dictyosteliales</taxon>
        <taxon>Dictyosteliaceae</taxon>
        <taxon>Dictyostelium</taxon>
    </lineage>
</organism>
<accession>A0AAN7TLT8</accession>
<dbReference type="Pfam" id="PF22749">
    <property type="entry name" value="Arb2"/>
    <property type="match status" value="1"/>
</dbReference>
<comment type="caution">
    <text evidence="3">The sequence shown here is derived from an EMBL/GenBank/DDBJ whole genome shotgun (WGS) entry which is preliminary data.</text>
</comment>
<evidence type="ECO:0000259" key="2">
    <source>
        <dbReference type="Pfam" id="PF22749"/>
    </source>
</evidence>
<protein>
    <recommendedName>
        <fullName evidence="2">Arb2 domain-containing protein</fullName>
    </recommendedName>
</protein>
<dbReference type="InterPro" id="IPR053858">
    <property type="entry name" value="Arb2_dom"/>
</dbReference>
<feature type="region of interest" description="Disordered" evidence="1">
    <location>
        <begin position="1"/>
        <end position="69"/>
    </location>
</feature>
<dbReference type="Proteomes" id="UP001344447">
    <property type="component" value="Unassembled WGS sequence"/>
</dbReference>
<gene>
    <name evidence="3" type="ORF">RB653_010582</name>
</gene>
<evidence type="ECO:0000313" key="4">
    <source>
        <dbReference type="Proteomes" id="UP001344447"/>
    </source>
</evidence>
<keyword evidence="4" id="KW-1185">Reference proteome</keyword>
<dbReference type="SUPFAM" id="SSF53474">
    <property type="entry name" value="alpha/beta-Hydrolases"/>
    <property type="match status" value="1"/>
</dbReference>